<name>A0A1B1ADU0_9PROT</name>
<dbReference type="GO" id="GO:0030288">
    <property type="term" value="C:outer membrane-bounded periplasmic space"/>
    <property type="evidence" value="ECO:0007669"/>
    <property type="project" value="TreeGrafter"/>
</dbReference>
<dbReference type="EMBL" id="CP013244">
    <property type="protein sequence ID" value="ANP44724.1"/>
    <property type="molecule type" value="Genomic_DNA"/>
</dbReference>
<accession>A0A1B1ADU0</accession>
<evidence type="ECO:0000313" key="6">
    <source>
        <dbReference type="Proteomes" id="UP000092498"/>
    </source>
</evidence>
<dbReference type="Pfam" id="PF01520">
    <property type="entry name" value="Amidase_3"/>
    <property type="match status" value="1"/>
</dbReference>
<evidence type="ECO:0000259" key="4">
    <source>
        <dbReference type="SMART" id="SM00646"/>
    </source>
</evidence>
<proteinExistence type="predicted"/>
<dbReference type="GO" id="GO:0008745">
    <property type="term" value="F:N-acetylmuramoyl-L-alanine amidase activity"/>
    <property type="evidence" value="ECO:0007669"/>
    <property type="project" value="UniProtKB-EC"/>
</dbReference>
<keyword evidence="6" id="KW-1185">Reference proteome</keyword>
<evidence type="ECO:0000256" key="1">
    <source>
        <dbReference type="ARBA" id="ARBA00001561"/>
    </source>
</evidence>
<evidence type="ECO:0000313" key="5">
    <source>
        <dbReference type="EMBL" id="ANP44724.1"/>
    </source>
</evidence>
<reference evidence="5 6" key="1">
    <citation type="submission" date="2015-11" db="EMBL/GenBank/DDBJ databases">
        <title>Whole-Genome Sequence of Candidatus Oderbacter manganicum from the National Park Lower Oder Valley, Germany.</title>
        <authorList>
            <person name="Braun B."/>
            <person name="Liere K."/>
            <person name="Szewzyk U."/>
        </authorList>
    </citation>
    <scope>NUCLEOTIDE SEQUENCE [LARGE SCALE GENOMIC DNA]</scope>
    <source>
        <strain evidence="5 6">OTSz_A_272</strain>
    </source>
</reference>
<dbReference type="Gene3D" id="3.40.630.40">
    <property type="entry name" value="Zn-dependent exopeptidases"/>
    <property type="match status" value="1"/>
</dbReference>
<keyword evidence="3" id="KW-0378">Hydrolase</keyword>
<dbReference type="InterPro" id="IPR021731">
    <property type="entry name" value="AMIN_dom"/>
</dbReference>
<dbReference type="InterPro" id="IPR050695">
    <property type="entry name" value="N-acetylmuramoyl_amidase_3"/>
</dbReference>
<dbReference type="KEGG" id="cbot:ATE48_01690"/>
<dbReference type="SUPFAM" id="SSF53187">
    <property type="entry name" value="Zn-dependent exopeptidases"/>
    <property type="match status" value="1"/>
</dbReference>
<dbReference type="InterPro" id="IPR002508">
    <property type="entry name" value="MurNAc-LAA_cat"/>
</dbReference>
<dbReference type="SMART" id="SM00646">
    <property type="entry name" value="Ami_3"/>
    <property type="match status" value="1"/>
</dbReference>
<evidence type="ECO:0000256" key="2">
    <source>
        <dbReference type="ARBA" id="ARBA00011901"/>
    </source>
</evidence>
<dbReference type="EC" id="3.5.1.28" evidence="2"/>
<dbReference type="AlphaFoldDB" id="A0A1B1ADU0"/>
<evidence type="ECO:0000256" key="3">
    <source>
        <dbReference type="ARBA" id="ARBA00022801"/>
    </source>
</evidence>
<dbReference type="STRING" id="1759059.ATE48_01690"/>
<dbReference type="InParanoid" id="A0A1B1ADU0"/>
<dbReference type="PANTHER" id="PTHR30404:SF0">
    <property type="entry name" value="N-ACETYLMURAMOYL-L-ALANINE AMIDASE AMIC"/>
    <property type="match status" value="1"/>
</dbReference>
<dbReference type="Pfam" id="PF11741">
    <property type="entry name" value="AMIN"/>
    <property type="match status" value="1"/>
</dbReference>
<feature type="domain" description="MurNAc-LAA" evidence="4">
    <location>
        <begin position="199"/>
        <end position="348"/>
    </location>
</feature>
<dbReference type="Gene3D" id="2.60.40.3500">
    <property type="match status" value="1"/>
</dbReference>
<dbReference type="Proteomes" id="UP000092498">
    <property type="component" value="Chromosome"/>
</dbReference>
<sequence>MGGRAFADVPSSIRGVIVQEAGSTSRVTLALDRPAQARTFFLSDPSRFVIDISNAQLVMPGGATGQGAGAGVVRRYRYAQQPNGTSRVVLDLEAPASLVRQELGGRRNAAISFDIAANAPFTPAPAPIQRAGRDQRRRTIVIDAGHGGRDPGAIGVNGTREKDVVLHCALMARDALEQRGYRVALTRDADNFVELEDRVHFARGQHADLFISIHADSSPNAATTGASVYTLSDRGAMRAQGMIASQNWDLDLGNTRASATRDILVDLTQRETTNRSAQFAQVVIPKLGEVAPLVRNTHRNAGLFVLLAPDVPAVLIETGFLSNATDERRLGDPRARERMAGAMAEAVDAYFAPPAVYAAAD</sequence>
<dbReference type="GO" id="GO:0009253">
    <property type="term" value="P:peptidoglycan catabolic process"/>
    <property type="evidence" value="ECO:0007669"/>
    <property type="project" value="InterPro"/>
</dbReference>
<comment type="catalytic activity">
    <reaction evidence="1">
        <text>Hydrolyzes the link between N-acetylmuramoyl residues and L-amino acid residues in certain cell-wall glycopeptides.</text>
        <dbReference type="EC" id="3.5.1.28"/>
    </reaction>
</comment>
<gene>
    <name evidence="5" type="ORF">ATE48_01690</name>
</gene>
<organism evidence="5 6">
    <name type="scientific">Candidatus Viadribacter manganicus</name>
    <dbReference type="NCBI Taxonomy" id="1759059"/>
    <lineage>
        <taxon>Bacteria</taxon>
        <taxon>Pseudomonadati</taxon>
        <taxon>Pseudomonadota</taxon>
        <taxon>Alphaproteobacteria</taxon>
        <taxon>Hyphomonadales</taxon>
        <taxon>Hyphomonadaceae</taxon>
        <taxon>Candidatus Viadribacter</taxon>
    </lineage>
</organism>
<dbReference type="FunCoup" id="A0A1B1ADU0">
    <property type="interactions" value="240"/>
</dbReference>
<protein>
    <recommendedName>
        <fullName evidence="2">N-acetylmuramoyl-L-alanine amidase</fullName>
        <ecNumber evidence="2">3.5.1.28</ecNumber>
    </recommendedName>
</protein>
<dbReference type="CDD" id="cd02696">
    <property type="entry name" value="MurNAc-LAA"/>
    <property type="match status" value="1"/>
</dbReference>
<dbReference type="PANTHER" id="PTHR30404">
    <property type="entry name" value="N-ACETYLMURAMOYL-L-ALANINE AMIDASE"/>
    <property type="match status" value="1"/>
</dbReference>